<sequence length="139" mass="15865">MQAFWHGHRALVRATRGRFGLWRPKPGGWGTLRLTTTGRRTGRTRQVVVGYFVDGPDLVTMAMNGWGPAEPAWWLNLQDHPDAIVQTRDGVRPVHARRAEGAERERLWSRWAEIDDNLDDYAARRPTETAVVVLEPRDA</sequence>
<dbReference type="InterPro" id="IPR012349">
    <property type="entry name" value="Split_barrel_FMN-bd"/>
</dbReference>
<dbReference type="NCBIfam" id="TIGR00026">
    <property type="entry name" value="hi_GC_TIGR00026"/>
    <property type="match status" value="1"/>
</dbReference>
<protein>
    <recommendedName>
        <fullName evidence="5">Nitroreductase family deazaflavin-dependent oxidoreductase</fullName>
    </recommendedName>
</protein>
<comment type="caution">
    <text evidence="3">The sequence shown here is derived from an EMBL/GenBank/DDBJ whole genome shotgun (WGS) entry which is preliminary data.</text>
</comment>
<evidence type="ECO:0000313" key="3">
    <source>
        <dbReference type="EMBL" id="GAA2145398.1"/>
    </source>
</evidence>
<dbReference type="Pfam" id="PF04075">
    <property type="entry name" value="F420H2_quin_red"/>
    <property type="match status" value="1"/>
</dbReference>
<comment type="similarity">
    <text evidence="1">Belongs to the F420H(2)-dependent quinone reductase family.</text>
</comment>
<dbReference type="PANTHER" id="PTHR39428:SF1">
    <property type="entry name" value="F420H(2)-DEPENDENT QUINONE REDUCTASE RV1261C"/>
    <property type="match status" value="1"/>
</dbReference>
<keyword evidence="4" id="KW-1185">Reference proteome</keyword>
<gene>
    <name evidence="3" type="ORF">GCM10009844_20040</name>
</gene>
<evidence type="ECO:0000313" key="4">
    <source>
        <dbReference type="Proteomes" id="UP001501771"/>
    </source>
</evidence>
<dbReference type="InterPro" id="IPR004378">
    <property type="entry name" value="F420H2_quin_Rdtase"/>
</dbReference>
<dbReference type="PANTHER" id="PTHR39428">
    <property type="entry name" value="F420H(2)-DEPENDENT QUINONE REDUCTASE RV1261C"/>
    <property type="match status" value="1"/>
</dbReference>
<evidence type="ECO:0000256" key="2">
    <source>
        <dbReference type="ARBA" id="ARBA00049106"/>
    </source>
</evidence>
<accession>A0ABN2ZQB8</accession>
<evidence type="ECO:0000256" key="1">
    <source>
        <dbReference type="ARBA" id="ARBA00008710"/>
    </source>
</evidence>
<comment type="catalytic activity">
    <reaction evidence="2">
        <text>oxidized coenzyme F420-(gamma-L-Glu)(n) + a quinol + H(+) = reduced coenzyme F420-(gamma-L-Glu)(n) + a quinone</text>
        <dbReference type="Rhea" id="RHEA:39663"/>
        <dbReference type="Rhea" id="RHEA-COMP:12939"/>
        <dbReference type="Rhea" id="RHEA-COMP:14378"/>
        <dbReference type="ChEBI" id="CHEBI:15378"/>
        <dbReference type="ChEBI" id="CHEBI:24646"/>
        <dbReference type="ChEBI" id="CHEBI:132124"/>
        <dbReference type="ChEBI" id="CHEBI:133980"/>
        <dbReference type="ChEBI" id="CHEBI:139511"/>
    </reaction>
</comment>
<organism evidence="3 4">
    <name type="scientific">Nocardioides koreensis</name>
    <dbReference type="NCBI Taxonomy" id="433651"/>
    <lineage>
        <taxon>Bacteria</taxon>
        <taxon>Bacillati</taxon>
        <taxon>Actinomycetota</taxon>
        <taxon>Actinomycetes</taxon>
        <taxon>Propionibacteriales</taxon>
        <taxon>Nocardioidaceae</taxon>
        <taxon>Nocardioides</taxon>
    </lineage>
</organism>
<reference evidence="3 4" key="1">
    <citation type="journal article" date="2019" name="Int. J. Syst. Evol. Microbiol.">
        <title>The Global Catalogue of Microorganisms (GCM) 10K type strain sequencing project: providing services to taxonomists for standard genome sequencing and annotation.</title>
        <authorList>
            <consortium name="The Broad Institute Genomics Platform"/>
            <consortium name="The Broad Institute Genome Sequencing Center for Infectious Disease"/>
            <person name="Wu L."/>
            <person name="Ma J."/>
        </authorList>
    </citation>
    <scope>NUCLEOTIDE SEQUENCE [LARGE SCALE GENOMIC DNA]</scope>
    <source>
        <strain evidence="3 4">JCM 16022</strain>
    </source>
</reference>
<dbReference type="Proteomes" id="UP001501771">
    <property type="component" value="Unassembled WGS sequence"/>
</dbReference>
<dbReference type="EMBL" id="BAAAQR010000005">
    <property type="protein sequence ID" value="GAA2145398.1"/>
    <property type="molecule type" value="Genomic_DNA"/>
</dbReference>
<dbReference type="Gene3D" id="2.30.110.10">
    <property type="entry name" value="Electron Transport, Fmn-binding Protein, Chain A"/>
    <property type="match status" value="1"/>
</dbReference>
<evidence type="ECO:0008006" key="5">
    <source>
        <dbReference type="Google" id="ProtNLM"/>
    </source>
</evidence>
<name>A0ABN2ZQB8_9ACTN</name>
<proteinExistence type="inferred from homology"/>